<dbReference type="EMBL" id="JADCNM010000013">
    <property type="protein sequence ID" value="KAG0456354.1"/>
    <property type="molecule type" value="Genomic_DNA"/>
</dbReference>
<protein>
    <recommendedName>
        <fullName evidence="2">Nuclease associated modular domain-containing protein</fullName>
    </recommendedName>
</protein>
<dbReference type="Pfam" id="PF07460">
    <property type="entry name" value="NUMOD3"/>
    <property type="match status" value="1"/>
</dbReference>
<proteinExistence type="predicted"/>
<feature type="compositionally biased region" description="Basic and acidic residues" evidence="1">
    <location>
        <begin position="309"/>
        <end position="328"/>
    </location>
</feature>
<dbReference type="PANTHER" id="PTHR34199:SF2">
    <property type="entry name" value="NUMOD3 MOTIF FAMILY PROTEIN, EXPRESSED"/>
    <property type="match status" value="1"/>
</dbReference>
<comment type="caution">
    <text evidence="3">The sequence shown here is derived from an EMBL/GenBank/DDBJ whole genome shotgun (WGS) entry which is preliminary data.</text>
</comment>
<dbReference type="EMBL" id="JADCNL010000013">
    <property type="protein sequence ID" value="KAG0455183.1"/>
    <property type="molecule type" value="Genomic_DNA"/>
</dbReference>
<dbReference type="Proteomes" id="UP000636800">
    <property type="component" value="Chromosome 13"/>
</dbReference>
<dbReference type="InterPro" id="IPR003611">
    <property type="entry name" value="NUMOD3"/>
</dbReference>
<organism evidence="3 5">
    <name type="scientific">Vanilla planifolia</name>
    <name type="common">Vanilla</name>
    <dbReference type="NCBI Taxonomy" id="51239"/>
    <lineage>
        <taxon>Eukaryota</taxon>
        <taxon>Viridiplantae</taxon>
        <taxon>Streptophyta</taxon>
        <taxon>Embryophyta</taxon>
        <taxon>Tracheophyta</taxon>
        <taxon>Spermatophyta</taxon>
        <taxon>Magnoliopsida</taxon>
        <taxon>Liliopsida</taxon>
        <taxon>Asparagales</taxon>
        <taxon>Orchidaceae</taxon>
        <taxon>Vanilloideae</taxon>
        <taxon>Vanilleae</taxon>
        <taxon>Vanilla</taxon>
    </lineage>
</organism>
<evidence type="ECO:0000313" key="5">
    <source>
        <dbReference type="Proteomes" id="UP000636800"/>
    </source>
</evidence>
<evidence type="ECO:0000259" key="2">
    <source>
        <dbReference type="SMART" id="SM00496"/>
    </source>
</evidence>
<dbReference type="Proteomes" id="UP000639772">
    <property type="component" value="Chromosome 13"/>
</dbReference>
<reference evidence="5 6" key="1">
    <citation type="journal article" date="2020" name="Nat. Food">
        <title>A phased Vanilla planifolia genome enables genetic improvement of flavour and production.</title>
        <authorList>
            <person name="Hasing T."/>
            <person name="Tang H."/>
            <person name="Brym M."/>
            <person name="Khazi F."/>
            <person name="Huang T."/>
            <person name="Chambers A.H."/>
        </authorList>
    </citation>
    <scope>NUCLEOTIDE SEQUENCE [LARGE SCALE GENOMIC DNA]</scope>
    <source>
        <tissue evidence="3">Leaf</tissue>
    </source>
</reference>
<dbReference type="OrthoDB" id="1935413at2759"/>
<dbReference type="GO" id="GO:0003677">
    <property type="term" value="F:DNA binding"/>
    <property type="evidence" value="ECO:0007669"/>
    <property type="project" value="InterPro"/>
</dbReference>
<evidence type="ECO:0000313" key="3">
    <source>
        <dbReference type="EMBL" id="KAG0455183.1"/>
    </source>
</evidence>
<name>A0A835UBI2_VANPL</name>
<feature type="region of interest" description="Disordered" evidence="1">
    <location>
        <begin position="262"/>
        <end position="281"/>
    </location>
</feature>
<feature type="domain" description="Nuclease associated modular" evidence="2">
    <location>
        <begin position="152"/>
        <end position="168"/>
    </location>
</feature>
<feature type="domain" description="Nuclease associated modular" evidence="2">
    <location>
        <begin position="184"/>
        <end position="200"/>
    </location>
</feature>
<feature type="compositionally biased region" description="Polar residues" evidence="1">
    <location>
        <begin position="339"/>
        <end position="355"/>
    </location>
</feature>
<feature type="region of interest" description="Disordered" evidence="1">
    <location>
        <begin position="309"/>
        <end position="365"/>
    </location>
</feature>
<dbReference type="AlphaFoldDB" id="A0A835UBI2"/>
<evidence type="ECO:0000313" key="6">
    <source>
        <dbReference type="Proteomes" id="UP000639772"/>
    </source>
</evidence>
<accession>A0A835UBI2</accession>
<evidence type="ECO:0000256" key="1">
    <source>
        <dbReference type="SAM" id="MobiDB-lite"/>
    </source>
</evidence>
<gene>
    <name evidence="4" type="ORF">HPP92_024142</name>
    <name evidence="3" type="ORF">HPP92_024475</name>
</gene>
<dbReference type="PANTHER" id="PTHR34199">
    <property type="entry name" value="NUMOD3 MOTIF FAMILY PROTEIN, EXPRESSED"/>
    <property type="match status" value="1"/>
</dbReference>
<sequence length="577" mass="65551">MVSAAWSSSFIKGRKSLASPLLSHGVFPEALRWRFCAFRGADTLLLHEKPVPTREERLWRVWITTRFSSSNFKGWYLEKQSTRLIQAVATVDSNCFMHTETASMDDSNMCFVSKPDIEVPQSLGNCPDLDDSERLRQMKISNANKGIRPWNRGRKHSPETIQRIRERTRLALLDPKVKLKLQHLGHAQSDETKRKIAEGLRKLWQRRREAAMDQEKCFLEWKNMIAEASRIGYADDVELQWNSYEVLNERLREMWLESIEKRKSMQRTGSRRTPKSAEQRRKISEAISAKWADSNYRKRVLSAMAKYHDTAVRAERKPRTKPARESSPGDKFSGKKQHAQSSQINMESKSINTTCKPRKNSAPSFKDPMAIANLELLKKIKADRDEIETKKRETTMRAKLLIAEAEKAANALEVAASKSPLAKASLLETRKLIAEATLTIESIEGGEVMSSQVGVTSDEPTEHLQNKSIPASETVLNELLVNGCQALSYGENGHKFYDINQYIIGNGIHGDDLWPVLEVEEDLESAFGHLPSLQQKTDIVEVDRAETMAQDRTDLTAGAKRTKKWVCGRLVEAVEIC</sequence>
<evidence type="ECO:0000313" key="4">
    <source>
        <dbReference type="EMBL" id="KAG0456354.1"/>
    </source>
</evidence>
<dbReference type="SMART" id="SM00496">
    <property type="entry name" value="IENR2"/>
    <property type="match status" value="2"/>
</dbReference>
<keyword evidence="5" id="KW-1185">Reference proteome</keyword>